<dbReference type="STRING" id="157652.A0A371E852"/>
<name>A0A371E852_MUCPR</name>
<comment type="caution">
    <text evidence="2">The sequence shown here is derived from an EMBL/GenBank/DDBJ whole genome shotgun (WGS) entry which is preliminary data.</text>
</comment>
<dbReference type="InterPro" id="IPR016166">
    <property type="entry name" value="FAD-bd_PCMH"/>
</dbReference>
<proteinExistence type="predicted"/>
<dbReference type="Proteomes" id="UP000257109">
    <property type="component" value="Unassembled WGS sequence"/>
</dbReference>
<evidence type="ECO:0000313" key="3">
    <source>
        <dbReference type="Proteomes" id="UP000257109"/>
    </source>
</evidence>
<evidence type="ECO:0000259" key="1">
    <source>
        <dbReference type="PROSITE" id="PS51387"/>
    </source>
</evidence>
<feature type="domain" description="FAD-binding PCMH-type" evidence="1">
    <location>
        <begin position="1"/>
        <end position="110"/>
    </location>
</feature>
<protein>
    <submittedName>
        <fullName evidence="2">Berberine bridge enzyme-like 13</fullName>
    </submittedName>
</protein>
<dbReference type="GO" id="GO:0071949">
    <property type="term" value="F:FAD binding"/>
    <property type="evidence" value="ECO:0007669"/>
    <property type="project" value="InterPro"/>
</dbReference>
<accession>A0A371E852</accession>
<dbReference type="PANTHER" id="PTHR32448">
    <property type="entry name" value="OS08G0158400 PROTEIN"/>
    <property type="match status" value="1"/>
</dbReference>
<sequence length="298" mass="32688">MDQESAWVQSGATLGELYYAIAKKSKVHGFPAGSCSTIGVGGHFSGGGFGTIFRKYGLSSDNVIDAQIVDVNGKILNRTLMGEDLFWAVRGGGGSSFGVITAWEVKLVPVPPTVTIFNVPRTLEQGANNLFQKWQTISHKLPSELFLDSVMGVANSSDNSRKTVVLNLLPLMQSNFAELGLQLNNFTEVSWIQSVLYFADYSINGPLDVLLQRNQTFSNFKAKSDYVTEPILVAGLVGLWNMLLEENTPILILTLYGGRMSEISGSGTPFPLRNGSIYGIQYSVYWDQMKKHQSIWIG</sequence>
<dbReference type="AlphaFoldDB" id="A0A371E852"/>
<dbReference type="InterPro" id="IPR016169">
    <property type="entry name" value="FAD-bd_PCMH_sub2"/>
</dbReference>
<feature type="non-terminal residue" evidence="2">
    <location>
        <position position="1"/>
    </location>
</feature>
<gene>
    <name evidence="2" type="ORF">CR513_59506</name>
</gene>
<organism evidence="2 3">
    <name type="scientific">Mucuna pruriens</name>
    <name type="common">Velvet bean</name>
    <name type="synonym">Dolichos pruriens</name>
    <dbReference type="NCBI Taxonomy" id="157652"/>
    <lineage>
        <taxon>Eukaryota</taxon>
        <taxon>Viridiplantae</taxon>
        <taxon>Streptophyta</taxon>
        <taxon>Embryophyta</taxon>
        <taxon>Tracheophyta</taxon>
        <taxon>Spermatophyta</taxon>
        <taxon>Magnoliopsida</taxon>
        <taxon>eudicotyledons</taxon>
        <taxon>Gunneridae</taxon>
        <taxon>Pentapetalae</taxon>
        <taxon>rosids</taxon>
        <taxon>fabids</taxon>
        <taxon>Fabales</taxon>
        <taxon>Fabaceae</taxon>
        <taxon>Papilionoideae</taxon>
        <taxon>50 kb inversion clade</taxon>
        <taxon>NPAAA clade</taxon>
        <taxon>indigoferoid/millettioid clade</taxon>
        <taxon>Phaseoleae</taxon>
        <taxon>Mucuna</taxon>
    </lineage>
</organism>
<dbReference type="PROSITE" id="PS51387">
    <property type="entry name" value="FAD_PCMH"/>
    <property type="match status" value="1"/>
</dbReference>
<reference evidence="2" key="1">
    <citation type="submission" date="2018-05" db="EMBL/GenBank/DDBJ databases">
        <title>Draft genome of Mucuna pruriens seed.</title>
        <authorList>
            <person name="Nnadi N.E."/>
            <person name="Vos R."/>
            <person name="Hasami M.H."/>
            <person name="Devisetty U.K."/>
            <person name="Aguiy J.C."/>
        </authorList>
    </citation>
    <scope>NUCLEOTIDE SEQUENCE [LARGE SCALE GENOMIC DNA]</scope>
    <source>
        <strain evidence="2">JCA_2017</strain>
    </source>
</reference>
<dbReference type="InterPro" id="IPR036318">
    <property type="entry name" value="FAD-bd_PCMH-like_sf"/>
</dbReference>
<dbReference type="Pfam" id="PF01565">
    <property type="entry name" value="FAD_binding_4"/>
    <property type="match status" value="1"/>
</dbReference>
<dbReference type="EMBL" id="QJKJ01015638">
    <property type="protein sequence ID" value="RDX62183.1"/>
    <property type="molecule type" value="Genomic_DNA"/>
</dbReference>
<dbReference type="Gene3D" id="3.30.465.10">
    <property type="match status" value="1"/>
</dbReference>
<keyword evidence="3" id="KW-1185">Reference proteome</keyword>
<dbReference type="SUPFAM" id="SSF56176">
    <property type="entry name" value="FAD-binding/transporter-associated domain-like"/>
    <property type="match status" value="1"/>
</dbReference>
<dbReference type="OrthoDB" id="407275at2759"/>
<dbReference type="Gene3D" id="3.40.462.20">
    <property type="match status" value="1"/>
</dbReference>
<dbReference type="InterPro" id="IPR006094">
    <property type="entry name" value="Oxid_FAD_bind_N"/>
</dbReference>
<evidence type="ECO:0000313" key="2">
    <source>
        <dbReference type="EMBL" id="RDX62183.1"/>
    </source>
</evidence>